<name>A0AAN6T2E8_9PEZI</name>
<reference evidence="18" key="2">
    <citation type="submission" date="2023-05" db="EMBL/GenBank/DDBJ databases">
        <authorList>
            <consortium name="Lawrence Berkeley National Laboratory"/>
            <person name="Steindorff A."/>
            <person name="Hensen N."/>
            <person name="Bonometti L."/>
            <person name="Westerberg I."/>
            <person name="Brannstrom I.O."/>
            <person name="Guillou S."/>
            <person name="Cros-Aarteil S."/>
            <person name="Calhoun S."/>
            <person name="Haridas S."/>
            <person name="Kuo A."/>
            <person name="Mondo S."/>
            <person name="Pangilinan J."/>
            <person name="Riley R."/>
            <person name="Labutti K."/>
            <person name="Andreopoulos B."/>
            <person name="Lipzen A."/>
            <person name="Chen C."/>
            <person name="Yanf M."/>
            <person name="Daum C."/>
            <person name="Ng V."/>
            <person name="Clum A."/>
            <person name="Ohm R."/>
            <person name="Martin F."/>
            <person name="Silar P."/>
            <person name="Natvig D."/>
            <person name="Lalanne C."/>
            <person name="Gautier V."/>
            <person name="Ament-Velasquez S.L."/>
            <person name="Kruys A."/>
            <person name="Hutchinson M.I."/>
            <person name="Powell A.J."/>
            <person name="Barry K."/>
            <person name="Miller A.N."/>
            <person name="Grigoriev I.V."/>
            <person name="Debuchy R."/>
            <person name="Gladieux P."/>
            <person name="Thoren M.H."/>
            <person name="Johannesson H."/>
        </authorList>
    </citation>
    <scope>NUCLEOTIDE SEQUENCE</scope>
    <source>
        <strain evidence="18">CBS 757.83</strain>
    </source>
</reference>
<keyword evidence="12 18" id="KW-0503">Monooxygenase</keyword>
<gene>
    <name evidence="18" type="ORF">N658DRAFT_423797</name>
</gene>
<evidence type="ECO:0000313" key="19">
    <source>
        <dbReference type="Proteomes" id="UP001305647"/>
    </source>
</evidence>
<feature type="transmembrane region" description="Helical" evidence="17">
    <location>
        <begin position="15"/>
        <end position="38"/>
    </location>
</feature>
<dbReference type="EMBL" id="MU863632">
    <property type="protein sequence ID" value="KAK4102298.1"/>
    <property type="molecule type" value="Genomic_DNA"/>
</dbReference>
<proteinExistence type="inferred from homology"/>
<evidence type="ECO:0000256" key="12">
    <source>
        <dbReference type="ARBA" id="ARBA00023033"/>
    </source>
</evidence>
<evidence type="ECO:0000256" key="1">
    <source>
        <dbReference type="ARBA" id="ARBA00001971"/>
    </source>
</evidence>
<dbReference type="InterPro" id="IPR036396">
    <property type="entry name" value="Cyt_P450_sf"/>
</dbReference>
<comment type="similarity">
    <text evidence="4">Belongs to the cytochrome P450 family.</text>
</comment>
<evidence type="ECO:0000256" key="11">
    <source>
        <dbReference type="ARBA" id="ARBA00023026"/>
    </source>
</evidence>
<keyword evidence="7 16" id="KW-0479">Metal-binding</keyword>
<dbReference type="PRINTS" id="PR00465">
    <property type="entry name" value="EP450IV"/>
</dbReference>
<dbReference type="GO" id="GO:0016705">
    <property type="term" value="F:oxidoreductase activity, acting on paired donors, with incorporation or reduction of molecular oxygen"/>
    <property type="evidence" value="ECO:0007669"/>
    <property type="project" value="InterPro"/>
</dbReference>
<dbReference type="FunFam" id="1.10.630.10:FF:000076">
    <property type="entry name" value="Cytochrome P450 monooxygenase"/>
    <property type="match status" value="1"/>
</dbReference>
<evidence type="ECO:0000256" key="8">
    <source>
        <dbReference type="ARBA" id="ARBA00022989"/>
    </source>
</evidence>
<organism evidence="18 19">
    <name type="scientific">Parathielavia hyrcaniae</name>
    <dbReference type="NCBI Taxonomy" id="113614"/>
    <lineage>
        <taxon>Eukaryota</taxon>
        <taxon>Fungi</taxon>
        <taxon>Dikarya</taxon>
        <taxon>Ascomycota</taxon>
        <taxon>Pezizomycotina</taxon>
        <taxon>Sordariomycetes</taxon>
        <taxon>Sordariomycetidae</taxon>
        <taxon>Sordariales</taxon>
        <taxon>Chaetomiaceae</taxon>
        <taxon>Parathielavia</taxon>
    </lineage>
</organism>
<reference evidence="18" key="1">
    <citation type="journal article" date="2023" name="Mol. Phylogenet. Evol.">
        <title>Genome-scale phylogeny and comparative genomics of the fungal order Sordariales.</title>
        <authorList>
            <person name="Hensen N."/>
            <person name="Bonometti L."/>
            <person name="Westerberg I."/>
            <person name="Brannstrom I.O."/>
            <person name="Guillou S."/>
            <person name="Cros-Aarteil S."/>
            <person name="Calhoun S."/>
            <person name="Haridas S."/>
            <person name="Kuo A."/>
            <person name="Mondo S."/>
            <person name="Pangilinan J."/>
            <person name="Riley R."/>
            <person name="LaButti K."/>
            <person name="Andreopoulos B."/>
            <person name="Lipzen A."/>
            <person name="Chen C."/>
            <person name="Yan M."/>
            <person name="Daum C."/>
            <person name="Ng V."/>
            <person name="Clum A."/>
            <person name="Steindorff A."/>
            <person name="Ohm R.A."/>
            <person name="Martin F."/>
            <person name="Silar P."/>
            <person name="Natvig D.O."/>
            <person name="Lalanne C."/>
            <person name="Gautier V."/>
            <person name="Ament-Velasquez S.L."/>
            <person name="Kruys A."/>
            <person name="Hutchinson M.I."/>
            <person name="Powell A.J."/>
            <person name="Barry K."/>
            <person name="Miller A.N."/>
            <person name="Grigoriev I.V."/>
            <person name="Debuchy R."/>
            <person name="Gladieux P."/>
            <person name="Hiltunen Thoren M."/>
            <person name="Johannesson H."/>
        </authorList>
    </citation>
    <scope>NUCLEOTIDE SEQUENCE</scope>
    <source>
        <strain evidence="18">CBS 757.83</strain>
    </source>
</reference>
<dbReference type="InterPro" id="IPR002403">
    <property type="entry name" value="Cyt_P450_E_grp-IV"/>
</dbReference>
<protein>
    <recommendedName>
        <fullName evidence="14">Cytochrome P450 monooxygenase ABA1</fullName>
    </recommendedName>
    <alternativeName>
        <fullName evidence="15">Abscisic acid biosynthesis protein 1</fullName>
    </alternativeName>
    <alternativeName>
        <fullName evidence="13">Cytochrome P450 monooxygenase aba1</fullName>
    </alternativeName>
</protein>
<evidence type="ECO:0000256" key="3">
    <source>
        <dbReference type="ARBA" id="ARBA00004972"/>
    </source>
</evidence>
<feature type="binding site" description="axial binding residue" evidence="16">
    <location>
        <position position="474"/>
    </location>
    <ligand>
        <name>heme</name>
        <dbReference type="ChEBI" id="CHEBI:30413"/>
    </ligand>
    <ligandPart>
        <name>Fe</name>
        <dbReference type="ChEBI" id="CHEBI:18248"/>
    </ligandPart>
</feature>
<evidence type="ECO:0000256" key="15">
    <source>
        <dbReference type="ARBA" id="ARBA00079990"/>
    </source>
</evidence>
<dbReference type="GO" id="GO:0016020">
    <property type="term" value="C:membrane"/>
    <property type="evidence" value="ECO:0007669"/>
    <property type="project" value="UniProtKB-SubCell"/>
</dbReference>
<keyword evidence="9" id="KW-0560">Oxidoreductase</keyword>
<evidence type="ECO:0000256" key="7">
    <source>
        <dbReference type="ARBA" id="ARBA00022723"/>
    </source>
</evidence>
<keyword evidence="10 16" id="KW-0408">Iron</keyword>
<dbReference type="PRINTS" id="PR00385">
    <property type="entry name" value="P450"/>
</dbReference>
<keyword evidence="6 17" id="KW-0812">Transmembrane</keyword>
<dbReference type="CDD" id="cd11060">
    <property type="entry name" value="CYP57A1-like"/>
    <property type="match status" value="1"/>
</dbReference>
<comment type="pathway">
    <text evidence="3">Hormone biosynthesis.</text>
</comment>
<evidence type="ECO:0000256" key="10">
    <source>
        <dbReference type="ARBA" id="ARBA00023004"/>
    </source>
</evidence>
<dbReference type="PANTHER" id="PTHR24305">
    <property type="entry name" value="CYTOCHROME P450"/>
    <property type="match status" value="1"/>
</dbReference>
<evidence type="ECO:0000256" key="14">
    <source>
        <dbReference type="ARBA" id="ARBA00068222"/>
    </source>
</evidence>
<accession>A0AAN6T2E8</accession>
<evidence type="ECO:0000256" key="2">
    <source>
        <dbReference type="ARBA" id="ARBA00004167"/>
    </source>
</evidence>
<keyword evidence="8 17" id="KW-1133">Transmembrane helix</keyword>
<evidence type="ECO:0000256" key="9">
    <source>
        <dbReference type="ARBA" id="ARBA00023002"/>
    </source>
</evidence>
<evidence type="ECO:0000313" key="18">
    <source>
        <dbReference type="EMBL" id="KAK4102298.1"/>
    </source>
</evidence>
<evidence type="ECO:0000256" key="5">
    <source>
        <dbReference type="ARBA" id="ARBA00022617"/>
    </source>
</evidence>
<dbReference type="GO" id="GO:0020037">
    <property type="term" value="F:heme binding"/>
    <property type="evidence" value="ECO:0007669"/>
    <property type="project" value="InterPro"/>
</dbReference>
<dbReference type="Proteomes" id="UP001305647">
    <property type="component" value="Unassembled WGS sequence"/>
</dbReference>
<evidence type="ECO:0000256" key="4">
    <source>
        <dbReference type="ARBA" id="ARBA00010617"/>
    </source>
</evidence>
<comment type="caution">
    <text evidence="18">The sequence shown here is derived from an EMBL/GenBank/DDBJ whole genome shotgun (WGS) entry which is preliminary data.</text>
</comment>
<sequence length="531" mass="58404">MELLSAGINSNLTSGAYLVPISVAVVVLAYVVVSSVLAHRRLRHFNGPFSASFSHYWLARASYSGRMGEEWAAADAQYGTGTGLSSTIRIGPNELLTSDPDVIRRTSAARSHYTRSAWYKTVGVDPYHDSMFSTLDTAAHDRLKAQTAPGYAGRDHPRLEAEVDRIVALMVDKIRGKYAVGTKKKERPLLDLASMAQYFTLDSISKIAFGDEFGLIREERDIHGHMEIVNEIAAPAVTIAVVPVLCAIMGSKVVLKLIGPKPGDKKGVGRMLKIGRDVVAKRFGPDAKDQDDMLVTDLPWRQGSFIRHGLTQPECQTEAIIQILAGSDTTATAIRATMLYLMSTPRAYHTLQAEIDHGIRAGKVSSPVTNAEANELPYLQAVILEGLRIHPPFTGLPFKVVPPGGDTIDGRPVPAGTLIAPNHVAVGRLRAVFGADADIFRPERWLDAAGRDREKKAEMRRVAELAFGYGRWGCAGKMIAFLELKKVFVELLRRFDFQLANPARPWKSANYNLYLQSDMWVSVSLRNVEKL</sequence>
<keyword evidence="11" id="KW-0843">Virulence</keyword>
<dbReference type="SUPFAM" id="SSF48264">
    <property type="entry name" value="Cytochrome P450"/>
    <property type="match status" value="1"/>
</dbReference>
<dbReference type="GO" id="GO:0004497">
    <property type="term" value="F:monooxygenase activity"/>
    <property type="evidence" value="ECO:0007669"/>
    <property type="project" value="UniProtKB-KW"/>
</dbReference>
<evidence type="ECO:0000256" key="17">
    <source>
        <dbReference type="SAM" id="Phobius"/>
    </source>
</evidence>
<dbReference type="InterPro" id="IPR001128">
    <property type="entry name" value="Cyt_P450"/>
</dbReference>
<evidence type="ECO:0000256" key="6">
    <source>
        <dbReference type="ARBA" id="ARBA00022692"/>
    </source>
</evidence>
<comment type="cofactor">
    <cofactor evidence="1 16">
        <name>heme</name>
        <dbReference type="ChEBI" id="CHEBI:30413"/>
    </cofactor>
</comment>
<evidence type="ECO:0000256" key="13">
    <source>
        <dbReference type="ARBA" id="ARBA00067672"/>
    </source>
</evidence>
<keyword evidence="19" id="KW-1185">Reference proteome</keyword>
<dbReference type="Pfam" id="PF00067">
    <property type="entry name" value="p450"/>
    <property type="match status" value="1"/>
</dbReference>
<dbReference type="InterPro" id="IPR050121">
    <property type="entry name" value="Cytochrome_P450_monoxygenase"/>
</dbReference>
<keyword evidence="17" id="KW-0472">Membrane</keyword>
<evidence type="ECO:0000256" key="16">
    <source>
        <dbReference type="PIRSR" id="PIRSR602403-1"/>
    </source>
</evidence>
<keyword evidence="5 16" id="KW-0349">Heme</keyword>
<dbReference type="PANTHER" id="PTHR24305:SF77">
    <property type="entry name" value="CYTOCHROME P450 MONOOXYGENASE"/>
    <property type="match status" value="1"/>
</dbReference>
<dbReference type="GO" id="GO:0005506">
    <property type="term" value="F:iron ion binding"/>
    <property type="evidence" value="ECO:0007669"/>
    <property type="project" value="InterPro"/>
</dbReference>
<dbReference type="AlphaFoldDB" id="A0AAN6T2E8"/>
<dbReference type="Gene3D" id="1.10.630.10">
    <property type="entry name" value="Cytochrome P450"/>
    <property type="match status" value="1"/>
</dbReference>
<comment type="subcellular location">
    <subcellularLocation>
        <location evidence="2">Membrane</location>
        <topology evidence="2">Single-pass membrane protein</topology>
    </subcellularLocation>
</comment>